<keyword evidence="1" id="KW-0732">Signal</keyword>
<dbReference type="PATRIC" id="fig|28229.4.peg.3345"/>
<feature type="domain" description="GEVED" evidence="3">
    <location>
        <begin position="347"/>
        <end position="419"/>
    </location>
</feature>
<dbReference type="EMBL" id="JQED01000046">
    <property type="protein sequence ID" value="KGJ88473.1"/>
    <property type="molecule type" value="Genomic_DNA"/>
</dbReference>
<evidence type="ECO:0000313" key="5">
    <source>
        <dbReference type="EMBL" id="KGJ88473.1"/>
    </source>
</evidence>
<dbReference type="NCBIfam" id="TIGR04456">
    <property type="entry name" value="LruC_dom"/>
    <property type="match status" value="1"/>
</dbReference>
<proteinExistence type="predicted"/>
<comment type="caution">
    <text evidence="5">The sequence shown here is derived from an EMBL/GenBank/DDBJ whole genome shotgun (WGS) entry which is preliminary data.</text>
</comment>
<name>A0A099KFS0_COLPS</name>
<protein>
    <submittedName>
        <fullName evidence="5">Uncharacterized protein</fullName>
    </submittedName>
</protein>
<dbReference type="OrthoDB" id="1204817at2"/>
<organism evidence="5 6">
    <name type="scientific">Colwellia psychrerythraea</name>
    <name type="common">Vibrio psychroerythus</name>
    <dbReference type="NCBI Taxonomy" id="28229"/>
    <lineage>
        <taxon>Bacteria</taxon>
        <taxon>Pseudomonadati</taxon>
        <taxon>Pseudomonadota</taxon>
        <taxon>Gammaproteobacteria</taxon>
        <taxon>Alteromonadales</taxon>
        <taxon>Colwelliaceae</taxon>
        <taxon>Colwellia</taxon>
    </lineage>
</organism>
<evidence type="ECO:0000259" key="2">
    <source>
        <dbReference type="Pfam" id="PF16130"/>
    </source>
</evidence>
<evidence type="ECO:0000259" key="4">
    <source>
        <dbReference type="Pfam" id="PF21959"/>
    </source>
</evidence>
<dbReference type="Pfam" id="PF21959">
    <property type="entry name" value="DUF6923"/>
    <property type="match status" value="1"/>
</dbReference>
<evidence type="ECO:0000256" key="1">
    <source>
        <dbReference type="SAM" id="SignalP"/>
    </source>
</evidence>
<gene>
    <name evidence="5" type="ORF">ND2E_4008</name>
</gene>
<dbReference type="Pfam" id="PF20009">
    <property type="entry name" value="GEVED"/>
    <property type="match status" value="1"/>
</dbReference>
<feature type="domain" description="DUF6923" evidence="4">
    <location>
        <begin position="67"/>
        <end position="258"/>
    </location>
</feature>
<dbReference type="InterPro" id="IPR031025">
    <property type="entry name" value="LruC_dom"/>
</dbReference>
<accession>A0A099KFS0</accession>
<dbReference type="Gene3D" id="2.120.10.30">
    <property type="entry name" value="TolB, C-terminal domain"/>
    <property type="match status" value="1"/>
</dbReference>
<sequence precursor="true">MINSARKKTVKGILFAIGMTSIALHAQPFTECPTEAFLVQDKLANLYGVQLATGFYEKTSPADWNQQKMNALAFSIHDRYLYAFNYYYGTIVRIGADFGVEPISLSNLPNKGFYVGDISVLENAYYLYRPGENFGLFRVSLDASSEDYLQMENIVNGTTLNLAIYDLAFHPDNGFAYAVDRWGNLWKIDVQAGTSVKLSNVGESGTFGAVYFDVTGNLYISRNNDGNIFRVNTNWDYPIAEFFAYGPSSSNNDGARCALAPIISQDSPTTDFGDAPDSYGSSINNNGARHDVGDGTLFLGETVVSETNAYADNGSDIDDNDGIQFVTGVEAGKTAIVDITSSADGFVNAWVDADKDGEFDADEQVIISEAVNAGSNVVAYDVPTWSETGSTWSRFRLSSEESLSPTGGVSDGEVEDYQIDIAEQNVTAMHYPSSDTWATLAFEDNWPLVGDYDMNDLVVHYRLSSYDVAGTLMRVKIEGQVVAIGASYHNGFAFRLPGLLRSEVDTDRLVFKINGVVQSVLPLEAGKEEAIFIVADDLWDFVTSGETCKYYRTEAGCGSSIQMTFSLEIPMEANVSKDNVADFPYDPFIFSSEGHERNYVFGEAPGRRFEVHLKNQSPTEAFQTNFLGRGDDASDAANGEYFINANGMPWAINIPYEWQHPVEYMDIKYAYPDFHSFVTTSGELNVDWFTIEKSNTNNVFKQ</sequence>
<dbReference type="SUPFAM" id="SSF63825">
    <property type="entry name" value="YWTD domain"/>
    <property type="match status" value="1"/>
</dbReference>
<dbReference type="AlphaFoldDB" id="A0A099KFS0"/>
<dbReference type="InterPro" id="IPR032295">
    <property type="entry name" value="DUF4842"/>
</dbReference>
<feature type="signal peptide" evidence="1">
    <location>
        <begin position="1"/>
        <end position="26"/>
    </location>
</feature>
<dbReference type="InterPro" id="IPR054215">
    <property type="entry name" value="DUF6923"/>
</dbReference>
<feature type="chain" id="PRO_5001948901" evidence="1">
    <location>
        <begin position="27"/>
        <end position="702"/>
    </location>
</feature>
<dbReference type="Pfam" id="PF16130">
    <property type="entry name" value="DUF4842"/>
    <property type="match status" value="1"/>
</dbReference>
<feature type="domain" description="DUF4842" evidence="2">
    <location>
        <begin position="472"/>
        <end position="689"/>
    </location>
</feature>
<reference evidence="5 6" key="1">
    <citation type="submission" date="2014-08" db="EMBL/GenBank/DDBJ databases">
        <title>Genomic and Phenotypic Diversity of Colwellia psychrerythraea strains from Disparate Marine Basins.</title>
        <authorList>
            <person name="Techtmann S.M."/>
            <person name="Stelling S.C."/>
            <person name="Utturkar S.M."/>
            <person name="Alshibli N."/>
            <person name="Harris A."/>
            <person name="Brown S.D."/>
            <person name="Hazen T.C."/>
        </authorList>
    </citation>
    <scope>NUCLEOTIDE SEQUENCE [LARGE SCALE GENOMIC DNA]</scope>
    <source>
        <strain evidence="5 6">ND2E</strain>
    </source>
</reference>
<evidence type="ECO:0000313" key="6">
    <source>
        <dbReference type="Proteomes" id="UP000029843"/>
    </source>
</evidence>
<dbReference type="InterPro" id="IPR011042">
    <property type="entry name" value="6-blade_b-propeller_TolB-like"/>
</dbReference>
<dbReference type="RefSeq" id="WP_052056831.1">
    <property type="nucleotide sequence ID" value="NZ_JQED01000046.1"/>
</dbReference>
<dbReference type="Proteomes" id="UP000029843">
    <property type="component" value="Unassembled WGS sequence"/>
</dbReference>
<evidence type="ECO:0000259" key="3">
    <source>
        <dbReference type="Pfam" id="PF20009"/>
    </source>
</evidence>
<dbReference type="InterPro" id="IPR045474">
    <property type="entry name" value="GEVED"/>
</dbReference>